<protein>
    <submittedName>
        <fullName evidence="4">HPt (Histidine-containing phosphotransfer) domain-containing protein</fullName>
    </submittedName>
</protein>
<keyword evidence="1" id="KW-0597">Phosphoprotein</keyword>
<dbReference type="InterPro" id="IPR008207">
    <property type="entry name" value="Sig_transdc_His_kin_Hpt_dom"/>
</dbReference>
<gene>
    <name evidence="3" type="ORF">DFR66_11730</name>
    <name evidence="4" type="ORF">IQ02_02543</name>
</gene>
<feature type="domain" description="HPt" evidence="2">
    <location>
        <begin position="16"/>
        <end position="105"/>
    </location>
</feature>
<dbReference type="PROSITE" id="PS50894">
    <property type="entry name" value="HPT"/>
    <property type="match status" value="1"/>
</dbReference>
<evidence type="ECO:0000313" key="6">
    <source>
        <dbReference type="Proteomes" id="UP000321392"/>
    </source>
</evidence>
<reference evidence="3 5" key="2">
    <citation type="submission" date="2018-07" db="EMBL/GenBank/DDBJ databases">
        <title>Genomic Encyclopedia of Type Strains, Phase IV (KMG-IV): sequencing the most valuable type-strain genomes for metagenomic binning, comparative biology and taxonomic classification.</title>
        <authorList>
            <person name="Goeker M."/>
        </authorList>
    </citation>
    <scope>NUCLEOTIDE SEQUENCE [LARGE SCALE GENOMIC DNA]</scope>
    <source>
        <strain evidence="3 5">DSM 19728</strain>
    </source>
</reference>
<keyword evidence="5" id="KW-1185">Reference proteome</keyword>
<dbReference type="InterPro" id="IPR036641">
    <property type="entry name" value="HPT_dom_sf"/>
</dbReference>
<evidence type="ECO:0000313" key="3">
    <source>
        <dbReference type="EMBL" id="RDI50367.1"/>
    </source>
</evidence>
<dbReference type="AlphaFoldDB" id="A0A562PKA9"/>
<feature type="modified residue" description="Phosphohistidine" evidence="1">
    <location>
        <position position="55"/>
    </location>
</feature>
<dbReference type="OrthoDB" id="1441381at2"/>
<evidence type="ECO:0000313" key="4">
    <source>
        <dbReference type="EMBL" id="TWI44650.1"/>
    </source>
</evidence>
<reference evidence="4 6" key="1">
    <citation type="journal article" date="2015" name="Stand. Genomic Sci.">
        <title>Genomic Encyclopedia of Bacterial and Archaeal Type Strains, Phase III: the genomes of soil and plant-associated and newly described type strains.</title>
        <authorList>
            <person name="Whitman W.B."/>
            <person name="Woyke T."/>
            <person name="Klenk H.P."/>
            <person name="Zhou Y."/>
            <person name="Lilburn T.G."/>
            <person name="Beck B.J."/>
            <person name="De Vos P."/>
            <person name="Vandamme P."/>
            <person name="Eisen J.A."/>
            <person name="Garrity G."/>
            <person name="Hugenholtz P."/>
            <person name="Kyrpides N.C."/>
        </authorList>
    </citation>
    <scope>NUCLEOTIDE SEQUENCE [LARGE SCALE GENOMIC DNA]</scope>
    <source>
        <strain evidence="4 6">CGMCC 1.5380</strain>
    </source>
</reference>
<dbReference type="Pfam" id="PF01627">
    <property type="entry name" value="Hpt"/>
    <property type="match status" value="1"/>
</dbReference>
<evidence type="ECO:0000256" key="1">
    <source>
        <dbReference type="PROSITE-ProRule" id="PRU00110"/>
    </source>
</evidence>
<dbReference type="Proteomes" id="UP000321392">
    <property type="component" value="Unassembled WGS sequence"/>
</dbReference>
<dbReference type="Proteomes" id="UP000254518">
    <property type="component" value="Unassembled WGS sequence"/>
</dbReference>
<name>A0A562PKA9_9FLAO</name>
<proteinExistence type="predicted"/>
<reference evidence="4" key="3">
    <citation type="submission" date="2019-07" db="EMBL/GenBank/DDBJ databases">
        <authorList>
            <person name="Whitman W."/>
            <person name="Huntemann M."/>
            <person name="Clum A."/>
            <person name="Pillay M."/>
            <person name="Palaniappan K."/>
            <person name="Varghese N."/>
            <person name="Mikhailova N."/>
            <person name="Stamatis D."/>
            <person name="Reddy T."/>
            <person name="Daum C."/>
            <person name="Shapiro N."/>
            <person name="Ivanova N."/>
            <person name="Kyrpides N."/>
            <person name="Woyke T."/>
        </authorList>
    </citation>
    <scope>NUCLEOTIDE SEQUENCE</scope>
    <source>
        <strain evidence="4">CGMCC 1.5380</strain>
    </source>
</reference>
<dbReference type="Gene3D" id="1.20.120.160">
    <property type="entry name" value="HPT domain"/>
    <property type="match status" value="1"/>
</dbReference>
<accession>A0A562PKA9</accession>
<organism evidence="4 6">
    <name type="scientific">Flavobacterium glaciei</name>
    <dbReference type="NCBI Taxonomy" id="386300"/>
    <lineage>
        <taxon>Bacteria</taxon>
        <taxon>Pseudomonadati</taxon>
        <taxon>Bacteroidota</taxon>
        <taxon>Flavobacteriia</taxon>
        <taxon>Flavobacteriales</taxon>
        <taxon>Flavobacteriaceae</taxon>
        <taxon>Flavobacterium</taxon>
    </lineage>
</organism>
<dbReference type="RefSeq" id="WP_114755175.1">
    <property type="nucleotide sequence ID" value="NZ_QQBA01000017.1"/>
</dbReference>
<dbReference type="EMBL" id="QQBA01000017">
    <property type="protein sequence ID" value="RDI50367.1"/>
    <property type="molecule type" value="Genomic_DNA"/>
</dbReference>
<comment type="caution">
    <text evidence="4">The sequence shown here is derived from an EMBL/GenBank/DDBJ whole genome shotgun (WGS) entry which is preliminary data.</text>
</comment>
<evidence type="ECO:0000313" key="5">
    <source>
        <dbReference type="Proteomes" id="UP000254518"/>
    </source>
</evidence>
<dbReference type="SUPFAM" id="SSF47226">
    <property type="entry name" value="Histidine-containing phosphotransfer domain, HPT domain"/>
    <property type="match status" value="1"/>
</dbReference>
<dbReference type="GO" id="GO:0000160">
    <property type="term" value="P:phosphorelay signal transduction system"/>
    <property type="evidence" value="ECO:0007669"/>
    <property type="project" value="InterPro"/>
</dbReference>
<dbReference type="GO" id="GO:0004672">
    <property type="term" value="F:protein kinase activity"/>
    <property type="evidence" value="ECO:0007669"/>
    <property type="project" value="UniProtKB-ARBA"/>
</dbReference>
<sequence length="105" mass="12390">MEQPNSEYINQLSGDNEEFKTRIITILKRELPEEIELYQNYISNKNFKLAAESVHKLKHKISILGLEKSYYIAEEYEDNLKENSTNLQSDFEAILKRMQDFVATL</sequence>
<dbReference type="EMBL" id="VLKX01000016">
    <property type="protein sequence ID" value="TWI44650.1"/>
    <property type="molecule type" value="Genomic_DNA"/>
</dbReference>
<evidence type="ECO:0000259" key="2">
    <source>
        <dbReference type="PROSITE" id="PS50894"/>
    </source>
</evidence>